<dbReference type="AlphaFoldDB" id="A0A1B1C8U8"/>
<name>A0A1B1C8U8_RHILE</name>
<reference evidence="1 2" key="1">
    <citation type="submission" date="2016-06" db="EMBL/GenBank/DDBJ databases">
        <title>Microsymbionts genomes from the relict species Vavilovia formosa.</title>
        <authorList>
            <person name="Chirak E."/>
            <person name="Kimeklis A."/>
            <person name="Andronov E."/>
        </authorList>
    </citation>
    <scope>NUCLEOTIDE SEQUENCE [LARGE SCALE GENOMIC DNA]</scope>
    <source>
        <strain evidence="1 2">Vaf10</strain>
    </source>
</reference>
<gene>
    <name evidence="1" type="ORF">BA011_10635</name>
</gene>
<sequence length="245" mass="27307">MKVDVVFTEGRIGGERGSPVQFRLKLKRATLIVITPETEPVEVVRESIRREENHLLTEFSSEQVTKSDLAAGFDVNASANLAGGIKGALSVHTAGKHEISRTDKEKVVGKHHPMKALFRINNVNNTYSWIIDCDAAQFLEGRIWDANASPLMKLRDLRNDPQRGIAPNVRVAVQCLREDLIITDIKLKDDPSLKDKILGNDEKLKLKAAEAYIRTKLTEIGLEVGDLSNDFAKLVLMDLVAKTER</sequence>
<protein>
    <submittedName>
        <fullName evidence="1">Uncharacterized protein</fullName>
    </submittedName>
</protein>
<organism evidence="1 2">
    <name type="scientific">Rhizobium leguminosarum</name>
    <dbReference type="NCBI Taxonomy" id="384"/>
    <lineage>
        <taxon>Bacteria</taxon>
        <taxon>Pseudomonadati</taxon>
        <taxon>Pseudomonadota</taxon>
        <taxon>Alphaproteobacteria</taxon>
        <taxon>Hyphomicrobiales</taxon>
        <taxon>Rhizobiaceae</taxon>
        <taxon>Rhizobium/Agrobacterium group</taxon>
        <taxon>Rhizobium</taxon>
    </lineage>
</organism>
<evidence type="ECO:0000313" key="2">
    <source>
        <dbReference type="Proteomes" id="UP000092691"/>
    </source>
</evidence>
<evidence type="ECO:0000313" key="1">
    <source>
        <dbReference type="EMBL" id="ANP86144.1"/>
    </source>
</evidence>
<proteinExistence type="predicted"/>
<dbReference type="EMBL" id="CP016286">
    <property type="protein sequence ID" value="ANP86144.1"/>
    <property type="molecule type" value="Genomic_DNA"/>
</dbReference>
<dbReference type="Proteomes" id="UP000092691">
    <property type="component" value="Chromosome"/>
</dbReference>
<accession>A0A1B1C8U8</accession>